<sequence>MTGSSGGRQPAETPPPTADLDGVADPAPRSGPATSSSGEPAKAEPGPAPSPRTPSTGPPEGAADPEPGDARRPDAVREYEAAPTAPFGGASPSVGSPWSTAPGTLPNPSPIEPTTGAPLAMLPQRAPRAGGVPRNPTAWGETPTSAIPTARTGSTRAESPADEEDDNDFWLPIEEVHWDGRPVEPTPRTWYGRPKKPPAEAGAPRSPRPPKPPPNPVLGLAGVILFSLVASFFAWVSAEPWWLAIGHGEQGTVIVESCRGRGLGQHCRGEFVAADGRLVARDVRLVGMAGDPGNVGLEFPARIVDGRSTQAYVGSGTGLLHLHWSLGLGVVLICTAAVGWCTGALRLAERGHRHRAALVSYAGPVLLTAGFLIAAY</sequence>
<feature type="compositionally biased region" description="Polar residues" evidence="1">
    <location>
        <begin position="93"/>
        <end position="102"/>
    </location>
</feature>
<keyword evidence="4" id="KW-1185">Reference proteome</keyword>
<comment type="caution">
    <text evidence="3">The sequence shown here is derived from an EMBL/GenBank/DDBJ whole genome shotgun (WGS) entry which is preliminary data.</text>
</comment>
<feature type="transmembrane region" description="Helical" evidence="2">
    <location>
        <begin position="357"/>
        <end position="375"/>
    </location>
</feature>
<keyword evidence="2" id="KW-0472">Membrane</keyword>
<feature type="compositionally biased region" description="Polar residues" evidence="1">
    <location>
        <begin position="142"/>
        <end position="157"/>
    </location>
</feature>
<name>A0ABU7RSL8_9ACTN</name>
<gene>
    <name evidence="3" type="ORF">V1633_13560</name>
</gene>
<feature type="region of interest" description="Disordered" evidence="1">
    <location>
        <begin position="1"/>
        <end position="214"/>
    </location>
</feature>
<feature type="transmembrane region" description="Helical" evidence="2">
    <location>
        <begin position="217"/>
        <end position="236"/>
    </location>
</feature>
<keyword evidence="2" id="KW-1133">Transmembrane helix</keyword>
<accession>A0ABU7RSL8</accession>
<proteinExistence type="predicted"/>
<protein>
    <submittedName>
        <fullName evidence="3">Uncharacterized protein</fullName>
    </submittedName>
</protein>
<reference evidence="3 4" key="1">
    <citation type="submission" date="2024-01" db="EMBL/GenBank/DDBJ databases">
        <title>Genome insights into Plantactinospora sonchi sp. nov.</title>
        <authorList>
            <person name="Wang L."/>
        </authorList>
    </citation>
    <scope>NUCLEOTIDE SEQUENCE [LARGE SCALE GENOMIC DNA]</scope>
    <source>
        <strain evidence="3 4">NEAU-QY2</strain>
    </source>
</reference>
<dbReference type="Proteomes" id="UP001332243">
    <property type="component" value="Unassembled WGS sequence"/>
</dbReference>
<organism evidence="3 4">
    <name type="scientific">Plantactinospora sonchi</name>
    <dbReference type="NCBI Taxonomy" id="1544735"/>
    <lineage>
        <taxon>Bacteria</taxon>
        <taxon>Bacillati</taxon>
        <taxon>Actinomycetota</taxon>
        <taxon>Actinomycetes</taxon>
        <taxon>Micromonosporales</taxon>
        <taxon>Micromonosporaceae</taxon>
        <taxon>Plantactinospora</taxon>
    </lineage>
</organism>
<feature type="compositionally biased region" description="Basic and acidic residues" evidence="1">
    <location>
        <begin position="68"/>
        <end position="80"/>
    </location>
</feature>
<dbReference type="EMBL" id="JAZGQK010000011">
    <property type="protein sequence ID" value="MEE6259511.1"/>
    <property type="molecule type" value="Genomic_DNA"/>
</dbReference>
<keyword evidence="2" id="KW-0812">Transmembrane</keyword>
<evidence type="ECO:0000256" key="2">
    <source>
        <dbReference type="SAM" id="Phobius"/>
    </source>
</evidence>
<feature type="transmembrane region" description="Helical" evidence="2">
    <location>
        <begin position="322"/>
        <end position="345"/>
    </location>
</feature>
<evidence type="ECO:0000256" key="1">
    <source>
        <dbReference type="SAM" id="MobiDB-lite"/>
    </source>
</evidence>
<evidence type="ECO:0000313" key="4">
    <source>
        <dbReference type="Proteomes" id="UP001332243"/>
    </source>
</evidence>
<dbReference type="RefSeq" id="WP_331214632.1">
    <property type="nucleotide sequence ID" value="NZ_JAZGQK010000011.1"/>
</dbReference>
<evidence type="ECO:0000313" key="3">
    <source>
        <dbReference type="EMBL" id="MEE6259511.1"/>
    </source>
</evidence>